<dbReference type="Proteomes" id="UP000198661">
    <property type="component" value="Unassembled WGS sequence"/>
</dbReference>
<evidence type="ECO:0000313" key="1">
    <source>
        <dbReference type="EMBL" id="SFF88554.1"/>
    </source>
</evidence>
<keyword evidence="2" id="KW-1185">Reference proteome</keyword>
<protein>
    <submittedName>
        <fullName evidence="1">Uncharacterized protein</fullName>
    </submittedName>
</protein>
<accession>A0A1I2MAM1</accession>
<organism evidence="1 2">
    <name type="scientific">Planifilum fulgidum</name>
    <dbReference type="NCBI Taxonomy" id="201973"/>
    <lineage>
        <taxon>Bacteria</taxon>
        <taxon>Bacillati</taxon>
        <taxon>Bacillota</taxon>
        <taxon>Bacilli</taxon>
        <taxon>Bacillales</taxon>
        <taxon>Thermoactinomycetaceae</taxon>
        <taxon>Planifilum</taxon>
    </lineage>
</organism>
<name>A0A1I2MAM1_9BACL</name>
<gene>
    <name evidence="1" type="ORF">SAMN04488025_107116</name>
</gene>
<dbReference type="AlphaFoldDB" id="A0A1I2MAM1"/>
<dbReference type="STRING" id="201973.SAMN04488025_107116"/>
<dbReference type="EMBL" id="FOOK01000007">
    <property type="protein sequence ID" value="SFF88554.1"/>
    <property type="molecule type" value="Genomic_DNA"/>
</dbReference>
<evidence type="ECO:0000313" key="2">
    <source>
        <dbReference type="Proteomes" id="UP000198661"/>
    </source>
</evidence>
<proteinExistence type="predicted"/>
<reference evidence="1 2" key="1">
    <citation type="submission" date="2016-10" db="EMBL/GenBank/DDBJ databases">
        <authorList>
            <person name="de Groot N.N."/>
        </authorList>
    </citation>
    <scope>NUCLEOTIDE SEQUENCE [LARGE SCALE GENOMIC DNA]</scope>
    <source>
        <strain evidence="1 2">DSM 44945</strain>
    </source>
</reference>
<sequence length="198" mass="22592">MTGLRRGKPFDVFVPVFGSMLNRWNWQSPCRTAPVPPECPLRLHPNCRVNSEGHGSRRAGEFRPKSRRKSQQTLLHCWGIFSIKYLYVQLHPSGIKRKGLSGDVSRPEGTSAKAICALPGRFCFRIVPILLTIPRRIGILEAEIVRSSLIIICPLVRTKVVRVFPRSFYKKFTEDPLRGFLEKKRMTDFRGCGGRRTA</sequence>